<sequence>MNESDRDDRQSASKQSDGREIVIVRPNHKRLPYLYGSKWLYAGFVAYWATVCLLPWRAIGRSDGVQMFVDVMASLIPSVVGLTNDVHFMPAPALEALLAFLHLSGWLFLGVMAFFLYPVAFRPNVKPSRWKLLNAVGVCGGVFAFLVAILHWSPGITRGEASDVFHDSLVRITFAYMFFYWVMGGMLGIWGGALISLFLPLRVEGDD</sequence>
<proteinExistence type="predicted"/>
<keyword evidence="1" id="KW-0812">Transmembrane</keyword>
<name>A0A5B8REJ4_9ZZZZ</name>
<evidence type="ECO:0000256" key="1">
    <source>
        <dbReference type="SAM" id="Phobius"/>
    </source>
</evidence>
<evidence type="ECO:0000313" key="2">
    <source>
        <dbReference type="EMBL" id="QEA05912.1"/>
    </source>
</evidence>
<dbReference type="EMBL" id="MN079116">
    <property type="protein sequence ID" value="QEA05912.1"/>
    <property type="molecule type" value="Genomic_DNA"/>
</dbReference>
<keyword evidence="1" id="KW-1133">Transmembrane helix</keyword>
<gene>
    <name evidence="2" type="ORF">KBTEX_02241</name>
</gene>
<feature type="transmembrane region" description="Helical" evidence="1">
    <location>
        <begin position="132"/>
        <end position="153"/>
    </location>
</feature>
<organism evidence="2">
    <name type="scientific">uncultured organism</name>
    <dbReference type="NCBI Taxonomy" id="155900"/>
    <lineage>
        <taxon>unclassified sequences</taxon>
        <taxon>environmental samples</taxon>
    </lineage>
</organism>
<accession>A0A5B8REJ4</accession>
<keyword evidence="1" id="KW-0472">Membrane</keyword>
<feature type="transmembrane region" description="Helical" evidence="1">
    <location>
        <begin position="96"/>
        <end position="120"/>
    </location>
</feature>
<feature type="transmembrane region" description="Helical" evidence="1">
    <location>
        <begin position="39"/>
        <end position="56"/>
    </location>
</feature>
<dbReference type="AlphaFoldDB" id="A0A5B8REJ4"/>
<reference evidence="2" key="1">
    <citation type="submission" date="2019-06" db="EMBL/GenBank/DDBJ databases">
        <authorList>
            <person name="Murdoch R.W."/>
            <person name="Fathepure B."/>
        </authorList>
    </citation>
    <scope>NUCLEOTIDE SEQUENCE</scope>
</reference>
<feature type="transmembrane region" description="Helical" evidence="1">
    <location>
        <begin position="173"/>
        <end position="199"/>
    </location>
</feature>
<protein>
    <submittedName>
        <fullName evidence="2">Uncharacterized protein</fullName>
    </submittedName>
</protein>